<gene>
    <name evidence="1" type="ORF">EEDITHA_LOCUS12777</name>
</gene>
<proteinExistence type="predicted"/>
<dbReference type="PANTHER" id="PTHR11439:SF440">
    <property type="entry name" value="INTEGRASE CATALYTIC DOMAIN-CONTAINING PROTEIN"/>
    <property type="match status" value="1"/>
</dbReference>
<dbReference type="PANTHER" id="PTHR11439">
    <property type="entry name" value="GAG-POL-RELATED RETROTRANSPOSON"/>
    <property type="match status" value="1"/>
</dbReference>
<organism evidence="1 2">
    <name type="scientific">Euphydryas editha</name>
    <name type="common">Edith's checkerspot</name>
    <dbReference type="NCBI Taxonomy" id="104508"/>
    <lineage>
        <taxon>Eukaryota</taxon>
        <taxon>Metazoa</taxon>
        <taxon>Ecdysozoa</taxon>
        <taxon>Arthropoda</taxon>
        <taxon>Hexapoda</taxon>
        <taxon>Insecta</taxon>
        <taxon>Pterygota</taxon>
        <taxon>Neoptera</taxon>
        <taxon>Endopterygota</taxon>
        <taxon>Lepidoptera</taxon>
        <taxon>Glossata</taxon>
        <taxon>Ditrysia</taxon>
        <taxon>Papilionoidea</taxon>
        <taxon>Nymphalidae</taxon>
        <taxon>Nymphalinae</taxon>
        <taxon>Euphydryas</taxon>
    </lineage>
</organism>
<sequence>MKDIGKVKTYIGIDIEYEYGKNNILTLSQKLYIESLAKRYNIENSKLFKTPMEINIKLEKSDINEDIKYRNLIGALLYISSGTKPDISFSVNYLSRFQNSYNEMHFRYALRVLKYVYLTRELKLKYCKSNNADILDCFIDADWAGDIVDRKSTTGFFIRFFGNSISWKSKKQNSVTKSFTFAEYIALSEAVTEVNFLVCLINDIFVEVCRPVKIYEDNSGAVAISKYGNFTKNSKHIEVHYHFIHENVKQGNIEVVKIESENNIADILTKALGNVKFIKFREMLNLKV</sequence>
<reference evidence="1" key="1">
    <citation type="submission" date="2022-03" db="EMBL/GenBank/DDBJ databases">
        <authorList>
            <person name="Tunstrom K."/>
        </authorList>
    </citation>
    <scope>NUCLEOTIDE SEQUENCE</scope>
</reference>
<evidence type="ECO:0000313" key="2">
    <source>
        <dbReference type="Proteomes" id="UP001153954"/>
    </source>
</evidence>
<dbReference type="EMBL" id="CAKOGL010000018">
    <property type="protein sequence ID" value="CAH2097572.1"/>
    <property type="molecule type" value="Genomic_DNA"/>
</dbReference>
<accession>A0AAU9UEY4</accession>
<evidence type="ECO:0008006" key="3">
    <source>
        <dbReference type="Google" id="ProtNLM"/>
    </source>
</evidence>
<dbReference type="Proteomes" id="UP001153954">
    <property type="component" value="Unassembled WGS sequence"/>
</dbReference>
<comment type="caution">
    <text evidence="1">The sequence shown here is derived from an EMBL/GenBank/DDBJ whole genome shotgun (WGS) entry which is preliminary data.</text>
</comment>
<evidence type="ECO:0000313" key="1">
    <source>
        <dbReference type="EMBL" id="CAH2097572.1"/>
    </source>
</evidence>
<dbReference type="CDD" id="cd09272">
    <property type="entry name" value="RNase_HI_RT_Ty1"/>
    <property type="match status" value="1"/>
</dbReference>
<name>A0AAU9UEY4_EUPED</name>
<keyword evidence="2" id="KW-1185">Reference proteome</keyword>
<protein>
    <recommendedName>
        <fullName evidence="3">Reverse transcriptase Ty1/copia-type domain-containing protein</fullName>
    </recommendedName>
</protein>
<dbReference type="AlphaFoldDB" id="A0AAU9UEY4"/>